<dbReference type="Pfam" id="PF00170">
    <property type="entry name" value="bZIP_1"/>
    <property type="match status" value="1"/>
</dbReference>
<comment type="caution">
    <text evidence="4">The sequence shown here is derived from an EMBL/GenBank/DDBJ whole genome shotgun (WGS) entry which is preliminary data.</text>
</comment>
<dbReference type="OrthoDB" id="3555317at2759"/>
<dbReference type="Proteomes" id="UP000717696">
    <property type="component" value="Unassembled WGS sequence"/>
</dbReference>
<feature type="region of interest" description="Disordered" evidence="2">
    <location>
        <begin position="98"/>
        <end position="123"/>
    </location>
</feature>
<dbReference type="InterPro" id="IPR046347">
    <property type="entry name" value="bZIP_sf"/>
</dbReference>
<dbReference type="PROSITE" id="PS00036">
    <property type="entry name" value="BZIP_BASIC"/>
    <property type="match status" value="1"/>
</dbReference>
<dbReference type="CDD" id="cd14688">
    <property type="entry name" value="bZIP_YAP"/>
    <property type="match status" value="1"/>
</dbReference>
<dbReference type="AlphaFoldDB" id="A0A9P9ET53"/>
<evidence type="ECO:0000256" key="2">
    <source>
        <dbReference type="SAM" id="MobiDB-lite"/>
    </source>
</evidence>
<dbReference type="InterPro" id="IPR004827">
    <property type="entry name" value="bZIP"/>
</dbReference>
<dbReference type="GO" id="GO:0003700">
    <property type="term" value="F:DNA-binding transcription factor activity"/>
    <property type="evidence" value="ECO:0007669"/>
    <property type="project" value="InterPro"/>
</dbReference>
<gene>
    <name evidence="4" type="ORF">B0J13DRAFT_635087</name>
</gene>
<feature type="compositionally biased region" description="Low complexity" evidence="2">
    <location>
        <begin position="102"/>
        <end position="122"/>
    </location>
</feature>
<keyword evidence="1" id="KW-0175">Coiled coil</keyword>
<organism evidence="4 5">
    <name type="scientific">Dactylonectria estremocensis</name>
    <dbReference type="NCBI Taxonomy" id="1079267"/>
    <lineage>
        <taxon>Eukaryota</taxon>
        <taxon>Fungi</taxon>
        <taxon>Dikarya</taxon>
        <taxon>Ascomycota</taxon>
        <taxon>Pezizomycotina</taxon>
        <taxon>Sordariomycetes</taxon>
        <taxon>Hypocreomycetidae</taxon>
        <taxon>Hypocreales</taxon>
        <taxon>Nectriaceae</taxon>
        <taxon>Dactylonectria</taxon>
    </lineage>
</organism>
<proteinExistence type="predicted"/>
<dbReference type="SMART" id="SM00338">
    <property type="entry name" value="BRLZ"/>
    <property type="match status" value="1"/>
</dbReference>
<dbReference type="Gene3D" id="1.20.5.170">
    <property type="match status" value="1"/>
</dbReference>
<protein>
    <recommendedName>
        <fullName evidence="3">BZIP domain-containing protein</fullName>
    </recommendedName>
</protein>
<evidence type="ECO:0000313" key="5">
    <source>
        <dbReference type="Proteomes" id="UP000717696"/>
    </source>
</evidence>
<dbReference type="SUPFAM" id="SSF57959">
    <property type="entry name" value="Leucine zipper domain"/>
    <property type="match status" value="1"/>
</dbReference>
<feature type="domain" description="BZIP" evidence="3">
    <location>
        <begin position="17"/>
        <end position="32"/>
    </location>
</feature>
<reference evidence="4" key="1">
    <citation type="journal article" date="2021" name="Nat. Commun.">
        <title>Genetic determinants of endophytism in the Arabidopsis root mycobiome.</title>
        <authorList>
            <person name="Mesny F."/>
            <person name="Miyauchi S."/>
            <person name="Thiergart T."/>
            <person name="Pickel B."/>
            <person name="Atanasova L."/>
            <person name="Karlsson M."/>
            <person name="Huettel B."/>
            <person name="Barry K.W."/>
            <person name="Haridas S."/>
            <person name="Chen C."/>
            <person name="Bauer D."/>
            <person name="Andreopoulos W."/>
            <person name="Pangilinan J."/>
            <person name="LaButti K."/>
            <person name="Riley R."/>
            <person name="Lipzen A."/>
            <person name="Clum A."/>
            <person name="Drula E."/>
            <person name="Henrissat B."/>
            <person name="Kohler A."/>
            <person name="Grigoriev I.V."/>
            <person name="Martin F.M."/>
            <person name="Hacquard S."/>
        </authorList>
    </citation>
    <scope>NUCLEOTIDE SEQUENCE</scope>
    <source>
        <strain evidence="4">MPI-CAGE-AT-0021</strain>
    </source>
</reference>
<evidence type="ECO:0000259" key="3">
    <source>
        <dbReference type="PROSITE" id="PS00036"/>
    </source>
</evidence>
<feature type="region of interest" description="Disordered" evidence="2">
    <location>
        <begin position="1"/>
        <end position="25"/>
    </location>
</feature>
<feature type="coiled-coil region" evidence="1">
    <location>
        <begin position="30"/>
        <end position="57"/>
    </location>
</feature>
<dbReference type="PANTHER" id="PTHR40618:SF1">
    <property type="entry name" value="B-ZIP TRANSCRIPTION FACTOR (EUROFUNG)"/>
    <property type="match status" value="1"/>
</dbReference>
<name>A0A9P9ET53_9HYPO</name>
<evidence type="ECO:0000256" key="1">
    <source>
        <dbReference type="SAM" id="Coils"/>
    </source>
</evidence>
<accession>A0A9P9ET53</accession>
<feature type="non-terminal residue" evidence="4">
    <location>
        <position position="1"/>
    </location>
</feature>
<dbReference type="PANTHER" id="PTHR40618">
    <property type="entry name" value="B-ZIP TRANSCRIPTION FACTOR (EUROFUNG)-RELATED"/>
    <property type="match status" value="1"/>
</dbReference>
<dbReference type="EMBL" id="JAGMUU010000010">
    <property type="protein sequence ID" value="KAH7144158.1"/>
    <property type="molecule type" value="Genomic_DNA"/>
</dbReference>
<sequence>KRGRRSIESQGGTAVDRRRTQNRVAQRAYRQRKELATDALKQRIVQLEKLNEDIGREFVRFTDLILRQQFIEYFPEIAKHLQQTTLSLLRITRDKDFSTSKPLASSNSRPSPLPSSSTSATSGLERLQAHDLPVSDFIAQPGHPAPLKSISSSRVTSFALPPFEDMSSSFSAPGAQPEYHLGNYTLPGSSCASSLPPPRSYAADERTFGRRLHRASQEAGFLLASMNSPPPTWYLKVFGFCLHFETREEIRERMGEAVSQARGSTLNNWRYPFTNLGGAGLFYPDVNSSTPDGNQAGGELPIGNRALQHEAYKPSELTGFSMGPFSPAVEEVRDLRLNPLLRILDPGFQGDFFDADEIEICLRGYGVTIPPNKDFVIAQIDMAMLEGWTGSDGSKSAQGSAGMTGTALLAPHSRDHVTTPIVTMASFADPTLPGDNSKTTQVRKTTVTVDVERLITSLVNITVCLGRTPAVRPKDVRRSLKESLILEDQ</sequence>
<evidence type="ECO:0000313" key="4">
    <source>
        <dbReference type="EMBL" id="KAH7144158.1"/>
    </source>
</evidence>
<keyword evidence="5" id="KW-1185">Reference proteome</keyword>